<dbReference type="SUPFAM" id="SSF46626">
    <property type="entry name" value="Cytochrome c"/>
    <property type="match status" value="1"/>
</dbReference>
<dbReference type="PROSITE" id="PS51007">
    <property type="entry name" value="CYTC"/>
    <property type="match status" value="1"/>
</dbReference>
<evidence type="ECO:0000259" key="8">
    <source>
        <dbReference type="PROSITE" id="PS51007"/>
    </source>
</evidence>
<accession>A0ABT9A1E0</accession>
<evidence type="ECO:0000256" key="3">
    <source>
        <dbReference type="ARBA" id="ARBA00022723"/>
    </source>
</evidence>
<keyword evidence="1" id="KW-0813">Transport</keyword>
<evidence type="ECO:0000256" key="7">
    <source>
        <dbReference type="SAM" id="SignalP"/>
    </source>
</evidence>
<dbReference type="Proteomes" id="UP001176468">
    <property type="component" value="Unassembled WGS sequence"/>
</dbReference>
<dbReference type="InterPro" id="IPR002327">
    <property type="entry name" value="Cyt_c_1A/1B"/>
</dbReference>
<evidence type="ECO:0000256" key="6">
    <source>
        <dbReference type="PROSITE-ProRule" id="PRU00433"/>
    </source>
</evidence>
<keyword evidence="7" id="KW-0732">Signal</keyword>
<keyword evidence="4" id="KW-0249">Electron transport</keyword>
<feature type="domain" description="Cytochrome c" evidence="8">
    <location>
        <begin position="26"/>
        <end position="126"/>
    </location>
</feature>
<gene>
    <name evidence="9" type="ORF">Q5H94_12765</name>
</gene>
<comment type="caution">
    <text evidence="9">The sequence shown here is derived from an EMBL/GenBank/DDBJ whole genome shotgun (WGS) entry which is preliminary data.</text>
</comment>
<dbReference type="Gene3D" id="1.10.760.10">
    <property type="entry name" value="Cytochrome c-like domain"/>
    <property type="match status" value="1"/>
</dbReference>
<dbReference type="InterPro" id="IPR009056">
    <property type="entry name" value="Cyt_c-like_dom"/>
</dbReference>
<evidence type="ECO:0000256" key="5">
    <source>
        <dbReference type="ARBA" id="ARBA00023004"/>
    </source>
</evidence>
<evidence type="ECO:0000256" key="2">
    <source>
        <dbReference type="ARBA" id="ARBA00022617"/>
    </source>
</evidence>
<feature type="chain" id="PRO_5046391382" evidence="7">
    <location>
        <begin position="23"/>
        <end position="133"/>
    </location>
</feature>
<dbReference type="EMBL" id="JAUQSZ010000008">
    <property type="protein sequence ID" value="MDO7843199.1"/>
    <property type="molecule type" value="Genomic_DNA"/>
</dbReference>
<keyword evidence="10" id="KW-1185">Reference proteome</keyword>
<dbReference type="PANTHER" id="PTHR11961">
    <property type="entry name" value="CYTOCHROME C"/>
    <property type="match status" value="1"/>
</dbReference>
<sequence length="133" mass="13773">MRNGLITLGVASAIFAIAGAGAQGGDTRSKGQVLFENRCARCHGIGGDGGVGLAPPLPGVIGRKIASRDDFLYSAALKARTGAWTPELVDQYLANPQAFAPGADMEVPSPDPVERQAIIQYLTTLPTTAPPRS</sequence>
<evidence type="ECO:0000256" key="4">
    <source>
        <dbReference type="ARBA" id="ARBA00022982"/>
    </source>
</evidence>
<evidence type="ECO:0000313" key="9">
    <source>
        <dbReference type="EMBL" id="MDO7843199.1"/>
    </source>
</evidence>
<reference evidence="9" key="1">
    <citation type="submission" date="2023-07" db="EMBL/GenBank/DDBJ databases">
        <authorList>
            <person name="Kim M.K."/>
        </authorList>
    </citation>
    <scope>NUCLEOTIDE SEQUENCE</scope>
    <source>
        <strain evidence="9">CA1-15</strain>
    </source>
</reference>
<proteinExistence type="predicted"/>
<keyword evidence="5 6" id="KW-0408">Iron</keyword>
<keyword evidence="2 6" id="KW-0349">Heme</keyword>
<evidence type="ECO:0000313" key="10">
    <source>
        <dbReference type="Proteomes" id="UP001176468"/>
    </source>
</evidence>
<feature type="signal peptide" evidence="7">
    <location>
        <begin position="1"/>
        <end position="22"/>
    </location>
</feature>
<keyword evidence="3 6" id="KW-0479">Metal-binding</keyword>
<evidence type="ECO:0000256" key="1">
    <source>
        <dbReference type="ARBA" id="ARBA00022448"/>
    </source>
</evidence>
<dbReference type="Pfam" id="PF00034">
    <property type="entry name" value="Cytochrom_C"/>
    <property type="match status" value="1"/>
</dbReference>
<name>A0ABT9A1E0_9SPHN</name>
<dbReference type="RefSeq" id="WP_304561653.1">
    <property type="nucleotide sequence ID" value="NZ_JAUQSZ010000008.1"/>
</dbReference>
<organism evidence="9 10">
    <name type="scientific">Sphingomonas immobilis</name>
    <dbReference type="NCBI Taxonomy" id="3063997"/>
    <lineage>
        <taxon>Bacteria</taxon>
        <taxon>Pseudomonadati</taxon>
        <taxon>Pseudomonadota</taxon>
        <taxon>Alphaproteobacteria</taxon>
        <taxon>Sphingomonadales</taxon>
        <taxon>Sphingomonadaceae</taxon>
        <taxon>Sphingomonas</taxon>
    </lineage>
</organism>
<dbReference type="InterPro" id="IPR036909">
    <property type="entry name" value="Cyt_c-like_dom_sf"/>
</dbReference>
<protein>
    <submittedName>
        <fullName evidence="9">C-type cytochrome</fullName>
    </submittedName>
</protein>